<evidence type="ECO:0000313" key="3">
    <source>
        <dbReference type="Proteomes" id="UP001479436"/>
    </source>
</evidence>
<accession>A0ABR2WPG7</accession>
<keyword evidence="1" id="KW-0812">Transmembrane</keyword>
<dbReference type="Proteomes" id="UP001479436">
    <property type="component" value="Unassembled WGS sequence"/>
</dbReference>
<protein>
    <submittedName>
        <fullName evidence="2">Uncharacterized protein</fullName>
    </submittedName>
</protein>
<keyword evidence="1" id="KW-0472">Membrane</keyword>
<dbReference type="EMBL" id="JASJQH010000653">
    <property type="protein sequence ID" value="KAK9763390.1"/>
    <property type="molecule type" value="Genomic_DNA"/>
</dbReference>
<keyword evidence="1" id="KW-1133">Transmembrane helix</keyword>
<feature type="transmembrane region" description="Helical" evidence="1">
    <location>
        <begin position="215"/>
        <end position="236"/>
    </location>
</feature>
<feature type="transmembrane region" description="Helical" evidence="1">
    <location>
        <begin position="43"/>
        <end position="62"/>
    </location>
</feature>
<evidence type="ECO:0000313" key="2">
    <source>
        <dbReference type="EMBL" id="KAK9763390.1"/>
    </source>
</evidence>
<sequence>LPFMRLQDRTVSNTLMLIWMRSYLSYKYSYSSFLKPRKITLRFGLKPILTCLILSSLAINIVDDVLICTIKYREGYVLNGSLALPKPKEDWSLESRKLLPICDGLLSVVYALFTSSLFLFQAMWHHTLKAYVNFSFQGSKELKVYVAYTFLSCISYLVLQFVFQTHPDTSSLAPQILFTVEMMIFLGLSIFNHIRLCYFFQNPSSIPFIRRYTRYILRTHLCLIFASCLAGPPLLIADLVDYNTPHTELNHVWLDMLYSLHNYGYSLTLGIMLLAIHPPYHVITKTSPNSVVDGEIYLRNYKIETCGTSSIPETA</sequence>
<name>A0ABR2WPG7_9FUNG</name>
<proteinExistence type="predicted"/>
<feature type="transmembrane region" description="Helical" evidence="1">
    <location>
        <begin position="175"/>
        <end position="194"/>
    </location>
</feature>
<feature type="transmembrane region" description="Helical" evidence="1">
    <location>
        <begin position="256"/>
        <end position="276"/>
    </location>
</feature>
<feature type="transmembrane region" description="Helical" evidence="1">
    <location>
        <begin position="145"/>
        <end position="163"/>
    </location>
</feature>
<keyword evidence="3" id="KW-1185">Reference proteome</keyword>
<organism evidence="2 3">
    <name type="scientific">Basidiobolus ranarum</name>
    <dbReference type="NCBI Taxonomy" id="34480"/>
    <lineage>
        <taxon>Eukaryota</taxon>
        <taxon>Fungi</taxon>
        <taxon>Fungi incertae sedis</taxon>
        <taxon>Zoopagomycota</taxon>
        <taxon>Entomophthoromycotina</taxon>
        <taxon>Basidiobolomycetes</taxon>
        <taxon>Basidiobolales</taxon>
        <taxon>Basidiobolaceae</taxon>
        <taxon>Basidiobolus</taxon>
    </lineage>
</organism>
<reference evidence="2 3" key="1">
    <citation type="submission" date="2023-04" db="EMBL/GenBank/DDBJ databases">
        <title>Genome of Basidiobolus ranarum AG-B5.</title>
        <authorList>
            <person name="Stajich J.E."/>
            <person name="Carter-House D."/>
            <person name="Gryganskyi A."/>
        </authorList>
    </citation>
    <scope>NUCLEOTIDE SEQUENCE [LARGE SCALE GENOMIC DNA]</scope>
    <source>
        <strain evidence="2 3">AG-B5</strain>
    </source>
</reference>
<gene>
    <name evidence="2" type="ORF">K7432_009973</name>
</gene>
<feature type="transmembrane region" description="Helical" evidence="1">
    <location>
        <begin position="104"/>
        <end position="124"/>
    </location>
</feature>
<comment type="caution">
    <text evidence="2">The sequence shown here is derived from an EMBL/GenBank/DDBJ whole genome shotgun (WGS) entry which is preliminary data.</text>
</comment>
<feature type="non-terminal residue" evidence="2">
    <location>
        <position position="1"/>
    </location>
</feature>
<evidence type="ECO:0000256" key="1">
    <source>
        <dbReference type="SAM" id="Phobius"/>
    </source>
</evidence>